<name>A0A9W9ZN70_9CNID</name>
<dbReference type="AlphaFoldDB" id="A0A9W9ZN70"/>
<proteinExistence type="predicted"/>
<evidence type="ECO:0000313" key="3">
    <source>
        <dbReference type="Proteomes" id="UP001163046"/>
    </source>
</evidence>
<dbReference type="EMBL" id="MU825892">
    <property type="protein sequence ID" value="KAJ7383933.1"/>
    <property type="molecule type" value="Genomic_DNA"/>
</dbReference>
<evidence type="ECO:0000256" key="1">
    <source>
        <dbReference type="SAM" id="MobiDB-lite"/>
    </source>
</evidence>
<comment type="caution">
    <text evidence="2">The sequence shown here is derived from an EMBL/GenBank/DDBJ whole genome shotgun (WGS) entry which is preliminary data.</text>
</comment>
<reference evidence="2" key="1">
    <citation type="submission" date="2023-01" db="EMBL/GenBank/DDBJ databases">
        <title>Genome assembly of the deep-sea coral Lophelia pertusa.</title>
        <authorList>
            <person name="Herrera S."/>
            <person name="Cordes E."/>
        </authorList>
    </citation>
    <scope>NUCLEOTIDE SEQUENCE</scope>
    <source>
        <strain evidence="2">USNM1676648</strain>
        <tissue evidence="2">Polyp</tissue>
    </source>
</reference>
<gene>
    <name evidence="2" type="ORF">OS493_024618</name>
</gene>
<organism evidence="2 3">
    <name type="scientific">Desmophyllum pertusum</name>
    <dbReference type="NCBI Taxonomy" id="174260"/>
    <lineage>
        <taxon>Eukaryota</taxon>
        <taxon>Metazoa</taxon>
        <taxon>Cnidaria</taxon>
        <taxon>Anthozoa</taxon>
        <taxon>Hexacorallia</taxon>
        <taxon>Scleractinia</taxon>
        <taxon>Caryophylliina</taxon>
        <taxon>Caryophylliidae</taxon>
        <taxon>Desmophyllum</taxon>
    </lineage>
</organism>
<feature type="compositionally biased region" description="Basic and acidic residues" evidence="1">
    <location>
        <begin position="25"/>
        <end position="34"/>
    </location>
</feature>
<dbReference type="Proteomes" id="UP001163046">
    <property type="component" value="Unassembled WGS sequence"/>
</dbReference>
<keyword evidence="3" id="KW-1185">Reference proteome</keyword>
<feature type="region of interest" description="Disordered" evidence="1">
    <location>
        <begin position="1"/>
        <end position="34"/>
    </location>
</feature>
<accession>A0A9W9ZN70</accession>
<protein>
    <submittedName>
        <fullName evidence="2">Uncharacterized protein</fullName>
    </submittedName>
</protein>
<sequence>NTETKIRTSTATILHRAQLPNHKNTTKEENKALRDLKKDTSRVIMKADKGNCFVVLDRDDYEQQNGIPSC</sequence>
<dbReference type="OrthoDB" id="6782675at2759"/>
<evidence type="ECO:0000313" key="2">
    <source>
        <dbReference type="EMBL" id="KAJ7383933.1"/>
    </source>
</evidence>
<feature type="non-terminal residue" evidence="2">
    <location>
        <position position="1"/>
    </location>
</feature>